<feature type="transmembrane region" description="Helical" evidence="24">
    <location>
        <begin position="400"/>
        <end position="423"/>
    </location>
</feature>
<evidence type="ECO:0000256" key="5">
    <source>
        <dbReference type="ARBA" id="ARBA00022553"/>
    </source>
</evidence>
<dbReference type="Pfam" id="PF03062">
    <property type="entry name" value="MBOAT"/>
    <property type="match status" value="1"/>
</dbReference>
<dbReference type="GO" id="GO:0000062">
    <property type="term" value="F:fatty-acyl-CoA binding"/>
    <property type="evidence" value="ECO:0007669"/>
    <property type="project" value="TreeGrafter"/>
</dbReference>
<evidence type="ECO:0000256" key="19">
    <source>
        <dbReference type="ARBA" id="ARBA00040378"/>
    </source>
</evidence>
<comment type="catalytic activity">
    <reaction evidence="15">
        <text>(11Z)-octadecenoyl-CoA + cholesterol = cholesteryl (11Z)-octadecenoate + CoA</text>
        <dbReference type="Rhea" id="RHEA:64324"/>
        <dbReference type="ChEBI" id="CHEBI:16113"/>
        <dbReference type="ChEBI" id="CHEBI:57287"/>
        <dbReference type="ChEBI" id="CHEBI:75121"/>
        <dbReference type="ChEBI" id="CHEBI:88768"/>
    </reaction>
    <physiologicalReaction direction="left-to-right" evidence="15">
        <dbReference type="Rhea" id="RHEA:64325"/>
    </physiologicalReaction>
</comment>
<evidence type="ECO:0000256" key="8">
    <source>
        <dbReference type="ARBA" id="ARBA00022824"/>
    </source>
</evidence>
<gene>
    <name evidence="26" type="ORF">COCON_G00067160</name>
</gene>
<dbReference type="InterPro" id="IPR004299">
    <property type="entry name" value="MBOAT_fam"/>
</dbReference>
<keyword evidence="9 24" id="KW-1133">Transmembrane helix</keyword>
<feature type="transmembrane region" description="Helical" evidence="24">
    <location>
        <begin position="719"/>
        <end position="738"/>
    </location>
</feature>
<evidence type="ECO:0000256" key="7">
    <source>
        <dbReference type="ARBA" id="ARBA00022692"/>
    </source>
</evidence>
<evidence type="ECO:0000259" key="25">
    <source>
        <dbReference type="PROSITE" id="PS51461"/>
    </source>
</evidence>
<dbReference type="GO" id="GO:0005576">
    <property type="term" value="C:extracellular region"/>
    <property type="evidence" value="ECO:0007669"/>
    <property type="project" value="UniProtKB-SubCell"/>
</dbReference>
<evidence type="ECO:0000313" key="27">
    <source>
        <dbReference type="Proteomes" id="UP001152803"/>
    </source>
</evidence>
<dbReference type="GO" id="GO:0033344">
    <property type="term" value="P:cholesterol efflux"/>
    <property type="evidence" value="ECO:0007669"/>
    <property type="project" value="TreeGrafter"/>
</dbReference>
<feature type="transmembrane region" description="Helical" evidence="24">
    <location>
        <begin position="435"/>
        <end position="456"/>
    </location>
</feature>
<feature type="transmembrane region" description="Helical" evidence="24">
    <location>
        <begin position="579"/>
        <end position="607"/>
    </location>
</feature>
<evidence type="ECO:0000256" key="10">
    <source>
        <dbReference type="ARBA" id="ARBA00023119"/>
    </source>
</evidence>
<feature type="region of interest" description="Disordered" evidence="23">
    <location>
        <begin position="239"/>
        <end position="258"/>
    </location>
</feature>
<feature type="compositionally biased region" description="Polar residues" evidence="23">
    <location>
        <begin position="247"/>
        <end position="258"/>
    </location>
</feature>
<dbReference type="Pfam" id="PF01410">
    <property type="entry name" value="COLFI"/>
    <property type="match status" value="1"/>
</dbReference>
<feature type="transmembrane region" description="Helical" evidence="24">
    <location>
        <begin position="662"/>
        <end position="682"/>
    </location>
</feature>
<keyword evidence="12" id="KW-1015">Disulfide bond</keyword>
<dbReference type="AlphaFoldDB" id="A0A9Q1I431"/>
<dbReference type="PROSITE" id="PS51461">
    <property type="entry name" value="NC1_FIB"/>
    <property type="match status" value="1"/>
</dbReference>
<dbReference type="GO" id="GO:0015485">
    <property type="term" value="F:cholesterol binding"/>
    <property type="evidence" value="ECO:0007669"/>
    <property type="project" value="TreeGrafter"/>
</dbReference>
<keyword evidence="8" id="KW-0256">Endoplasmic reticulum</keyword>
<dbReference type="Gene3D" id="2.60.120.1000">
    <property type="match status" value="1"/>
</dbReference>
<keyword evidence="7 24" id="KW-0812">Transmembrane</keyword>
<comment type="catalytic activity">
    <reaction evidence="17">
        <text>(7Z)-octadecenoyl-CoA + cholesterol = cholesteryl (7Z)-octadecenoate + CoA</text>
        <dbReference type="Rhea" id="RHEA:64328"/>
        <dbReference type="ChEBI" id="CHEBI:16113"/>
        <dbReference type="ChEBI" id="CHEBI:57287"/>
        <dbReference type="ChEBI" id="CHEBI:152049"/>
        <dbReference type="ChEBI" id="CHEBI:152050"/>
    </reaction>
    <physiologicalReaction direction="left-to-right" evidence="17">
        <dbReference type="Rhea" id="RHEA:64329"/>
    </physiologicalReaction>
</comment>
<evidence type="ECO:0000256" key="14">
    <source>
        <dbReference type="ARBA" id="ARBA00036161"/>
    </source>
</evidence>
<accession>A0A9Q1I431</accession>
<dbReference type="EMBL" id="JAFJMO010000004">
    <property type="protein sequence ID" value="KAJ8279650.1"/>
    <property type="molecule type" value="Genomic_DNA"/>
</dbReference>
<keyword evidence="10" id="KW-0176">Collagen</keyword>
<reference evidence="26" key="1">
    <citation type="journal article" date="2023" name="Science">
        <title>Genome structures resolve the early diversification of teleost fishes.</title>
        <authorList>
            <person name="Parey E."/>
            <person name="Louis A."/>
            <person name="Montfort J."/>
            <person name="Bouchez O."/>
            <person name="Roques C."/>
            <person name="Iampietro C."/>
            <person name="Lluch J."/>
            <person name="Castinel A."/>
            <person name="Donnadieu C."/>
            <person name="Desvignes T."/>
            <person name="Floi Bucao C."/>
            <person name="Jouanno E."/>
            <person name="Wen M."/>
            <person name="Mejri S."/>
            <person name="Dirks R."/>
            <person name="Jansen H."/>
            <person name="Henkel C."/>
            <person name="Chen W.J."/>
            <person name="Zahm M."/>
            <person name="Cabau C."/>
            <person name="Klopp C."/>
            <person name="Thompson A.W."/>
            <person name="Robinson-Rechavi M."/>
            <person name="Braasch I."/>
            <person name="Lecointre G."/>
            <person name="Bobe J."/>
            <person name="Postlethwait J.H."/>
            <person name="Berthelot C."/>
            <person name="Roest Crollius H."/>
            <person name="Guiguen Y."/>
        </authorList>
    </citation>
    <scope>NUCLEOTIDE SEQUENCE</scope>
    <source>
        <strain evidence="26">Concon-B</strain>
    </source>
</reference>
<dbReference type="GO" id="GO:0005581">
    <property type="term" value="C:collagen trimer"/>
    <property type="evidence" value="ECO:0007669"/>
    <property type="project" value="UniProtKB-KW"/>
</dbReference>
<feature type="transmembrane region" description="Helical" evidence="24">
    <location>
        <begin position="538"/>
        <end position="559"/>
    </location>
</feature>
<evidence type="ECO:0000256" key="15">
    <source>
        <dbReference type="ARBA" id="ARBA00036418"/>
    </source>
</evidence>
<keyword evidence="5" id="KW-0597">Phosphoprotein</keyword>
<evidence type="ECO:0000256" key="11">
    <source>
        <dbReference type="ARBA" id="ARBA00023136"/>
    </source>
</evidence>
<comment type="similarity">
    <text evidence="3">Belongs to the membrane-bound acyltransferase family. Sterol o-acyltransferase subfamily.</text>
</comment>
<dbReference type="PANTHER" id="PTHR10408:SF6">
    <property type="entry name" value="STEROL O-ACYLTRANSFERASE 1"/>
    <property type="match status" value="1"/>
</dbReference>
<evidence type="ECO:0000256" key="16">
    <source>
        <dbReference type="ARBA" id="ARBA00036867"/>
    </source>
</evidence>
<evidence type="ECO:0000256" key="4">
    <source>
        <dbReference type="ARBA" id="ARBA00022525"/>
    </source>
</evidence>
<evidence type="ECO:0000256" key="21">
    <source>
        <dbReference type="ARBA" id="ARBA00042375"/>
    </source>
</evidence>
<keyword evidence="11 24" id="KW-0472">Membrane</keyword>
<evidence type="ECO:0000256" key="24">
    <source>
        <dbReference type="SAM" id="Phobius"/>
    </source>
</evidence>
<evidence type="ECO:0000256" key="1">
    <source>
        <dbReference type="ARBA" id="ARBA00004477"/>
    </source>
</evidence>
<comment type="caution">
    <text evidence="26">The sequence shown here is derived from an EMBL/GenBank/DDBJ whole genome shotgun (WGS) entry which is preliminary data.</text>
</comment>
<evidence type="ECO:0000256" key="22">
    <source>
        <dbReference type="ARBA" id="ARBA00048346"/>
    </source>
</evidence>
<evidence type="ECO:0000313" key="26">
    <source>
        <dbReference type="EMBL" id="KAJ8279650.1"/>
    </source>
</evidence>
<feature type="region of interest" description="Disordered" evidence="23">
    <location>
        <begin position="1"/>
        <end position="20"/>
    </location>
</feature>
<evidence type="ECO:0000256" key="23">
    <source>
        <dbReference type="SAM" id="MobiDB-lite"/>
    </source>
</evidence>
<organism evidence="26 27">
    <name type="scientific">Conger conger</name>
    <name type="common">Conger eel</name>
    <name type="synonym">Muraena conger</name>
    <dbReference type="NCBI Taxonomy" id="82655"/>
    <lineage>
        <taxon>Eukaryota</taxon>
        <taxon>Metazoa</taxon>
        <taxon>Chordata</taxon>
        <taxon>Craniata</taxon>
        <taxon>Vertebrata</taxon>
        <taxon>Euteleostomi</taxon>
        <taxon>Actinopterygii</taxon>
        <taxon>Neopterygii</taxon>
        <taxon>Teleostei</taxon>
        <taxon>Anguilliformes</taxon>
        <taxon>Congridae</taxon>
        <taxon>Conger</taxon>
    </lineage>
</organism>
<keyword evidence="27" id="KW-1185">Reference proteome</keyword>
<evidence type="ECO:0000256" key="17">
    <source>
        <dbReference type="ARBA" id="ARBA00036957"/>
    </source>
</evidence>
<dbReference type="GO" id="GO:0008203">
    <property type="term" value="P:cholesterol metabolic process"/>
    <property type="evidence" value="ECO:0007669"/>
    <property type="project" value="TreeGrafter"/>
</dbReference>
<feature type="transmembrane region" description="Helical" evidence="24">
    <location>
        <begin position="359"/>
        <end position="380"/>
    </location>
</feature>
<sequence>MIQSSSDAFSMPEGTKGNPATTCSELMMTHPHLTDGHFYVDPNQGCPFDALSVFCNFTAGGLTCVSPVESQISGRWTSEKTRSNASIQWFSQLSNGFWFEYTGLTTVQLRFLRLRSHSASQNLTIACPTPAEDYNGTSKGSNATQRILHFMGDTKEELRLSNSAYATLSRQGCEVKVQVSVQSSTGVQGSDLELLPIRDLSPVICFCLRRNSKPACDTRMANSERVALRSRRVIPRMPGILDEDDSNASSNGDPRITSNGTLEVEHVINKKLQLKMKAEHLKAHLMKQLDSQVNEFMDSLIEESTCLDTPSVSSFSPPLCDKERSKLRQLRTPQDQGKQFVIRRSLLDELFEVNHIRTIYHMFIALLILFILSTLVVDFIDEGRLVLDFDLLVYAFGQLPLVVSTWLCMFLSVLVVPYGLFHLWAGHYQTSRHPALLSGLAGAAFLLYQGLGLGFLPSYVVMKNGFPPASRFIVILEQVRLIMKAHSFVRENVPRVLVSAQEKNTPVVIPQVTQYLYFLFAPTLIYRDSYPRNPVIRWGYVATKFLQVLGCLFYAYYVFVRLCIPQFRSINLQLFDLRVIVLCVFNSILPGVLVLFLAFFAFLHCWLNAFAEMLRFADRMFYKDWWNSTSYANYYRTWNVVVHDWLYNYIYRDFLWMSGNRFRMTAMLLVFTVSAVAHEYVLAICFGFFYPVLFCLFMCFGMLFNFILHDRRKGPIWNVIMWTSLFLGQGVLICLYSREWYAQRYCPLQEPSFLHLLKPRSWSCHQQIAPAEDSP</sequence>
<evidence type="ECO:0000256" key="20">
    <source>
        <dbReference type="ARBA" id="ARBA00041634"/>
    </source>
</evidence>
<comment type="subcellular location">
    <subcellularLocation>
        <location evidence="1">Endoplasmic reticulum membrane</location>
        <topology evidence="1">Multi-pass membrane protein</topology>
    </subcellularLocation>
    <subcellularLocation>
        <location evidence="2">Secreted</location>
    </subcellularLocation>
</comment>
<dbReference type="InterPro" id="IPR014371">
    <property type="entry name" value="Oat_ACAT_DAG_ARE"/>
</dbReference>
<comment type="catalytic activity">
    <reaction evidence="22">
        <text>octadecanoyl-CoA + cholesterol = cholesteryl octadecanoate + CoA</text>
        <dbReference type="Rhea" id="RHEA:42812"/>
        <dbReference type="ChEBI" id="CHEBI:16113"/>
        <dbReference type="ChEBI" id="CHEBI:57287"/>
        <dbReference type="ChEBI" id="CHEBI:57394"/>
        <dbReference type="ChEBI" id="CHEBI:82750"/>
    </reaction>
    <physiologicalReaction direction="left-to-right" evidence="22">
        <dbReference type="Rhea" id="RHEA:42813"/>
    </physiologicalReaction>
</comment>
<comment type="catalytic activity">
    <reaction evidence="14">
        <text>cholesterol + hexadecanoyl-CoA = cholesteryl hexadecanoate + CoA</text>
        <dbReference type="Rhea" id="RHEA:42792"/>
        <dbReference type="ChEBI" id="CHEBI:3663"/>
        <dbReference type="ChEBI" id="CHEBI:16113"/>
        <dbReference type="ChEBI" id="CHEBI:57287"/>
        <dbReference type="ChEBI" id="CHEBI:57379"/>
    </reaction>
    <physiologicalReaction direction="left-to-right" evidence="14">
        <dbReference type="Rhea" id="RHEA:42793"/>
    </physiologicalReaction>
</comment>
<name>A0A9Q1I431_CONCO</name>
<dbReference type="Proteomes" id="UP001152803">
    <property type="component" value="Unassembled WGS sequence"/>
</dbReference>
<feature type="transmembrane region" description="Helical" evidence="24">
    <location>
        <begin position="688"/>
        <end position="707"/>
    </location>
</feature>
<dbReference type="InterPro" id="IPR000885">
    <property type="entry name" value="Fib_collagen_C"/>
</dbReference>
<protein>
    <recommendedName>
        <fullName evidence="19">Sterol O-acyltransferase 1</fullName>
    </recommendedName>
    <alternativeName>
        <fullName evidence="20">Acyl-coenzyme A:cholesterol acyltransferase 1</fullName>
    </alternativeName>
    <alternativeName>
        <fullName evidence="21">Cholesterol acyltransferase 1</fullName>
    </alternativeName>
</protein>
<keyword evidence="13" id="KW-0012">Acyltransferase</keyword>
<keyword evidence="4" id="KW-0964">Secreted</keyword>
<comment type="catalytic activity">
    <reaction evidence="18">
        <text>(9Z)-hexadecenoyl-CoA + cholesterol = cholesteryl (9Z)-hexadecenoate + CoA</text>
        <dbReference type="Rhea" id="RHEA:64320"/>
        <dbReference type="ChEBI" id="CHEBI:16113"/>
        <dbReference type="ChEBI" id="CHEBI:57287"/>
        <dbReference type="ChEBI" id="CHEBI:61540"/>
        <dbReference type="ChEBI" id="CHEBI:84323"/>
    </reaction>
    <physiologicalReaction direction="left-to-right" evidence="18">
        <dbReference type="Rhea" id="RHEA:64321"/>
    </physiologicalReaction>
</comment>
<dbReference type="GO" id="GO:0034736">
    <property type="term" value="F:cholesterol O-acyltransferase activity"/>
    <property type="evidence" value="ECO:0007669"/>
    <property type="project" value="TreeGrafter"/>
</dbReference>
<comment type="catalytic activity">
    <reaction evidence="16">
        <text>(9Z,12Z)-octadecadienoyl-CoA + cholesterol = cholesteryl (9Z,12Z)-octadecadienoate + CoA</text>
        <dbReference type="Rhea" id="RHEA:42796"/>
        <dbReference type="ChEBI" id="CHEBI:16113"/>
        <dbReference type="ChEBI" id="CHEBI:41509"/>
        <dbReference type="ChEBI" id="CHEBI:57287"/>
        <dbReference type="ChEBI" id="CHEBI:57383"/>
    </reaction>
    <physiologicalReaction direction="left-to-right" evidence="16">
        <dbReference type="Rhea" id="RHEA:42797"/>
    </physiologicalReaction>
</comment>
<evidence type="ECO:0000256" key="2">
    <source>
        <dbReference type="ARBA" id="ARBA00004613"/>
    </source>
</evidence>
<evidence type="ECO:0000256" key="12">
    <source>
        <dbReference type="ARBA" id="ARBA00023157"/>
    </source>
</evidence>
<evidence type="ECO:0000256" key="9">
    <source>
        <dbReference type="ARBA" id="ARBA00022989"/>
    </source>
</evidence>
<dbReference type="SMART" id="SM00038">
    <property type="entry name" value="COLFI"/>
    <property type="match status" value="1"/>
</dbReference>
<evidence type="ECO:0000256" key="18">
    <source>
        <dbReference type="ARBA" id="ARBA00037015"/>
    </source>
</evidence>
<feature type="domain" description="Fibrillar collagen NC1" evidence="25">
    <location>
        <begin position="1"/>
        <end position="222"/>
    </location>
</feature>
<proteinExistence type="inferred from homology"/>
<dbReference type="GO" id="GO:0005201">
    <property type="term" value="F:extracellular matrix structural constituent"/>
    <property type="evidence" value="ECO:0007669"/>
    <property type="project" value="InterPro"/>
</dbReference>
<keyword evidence="6" id="KW-0808">Transferase</keyword>
<dbReference type="PANTHER" id="PTHR10408">
    <property type="entry name" value="STEROL O-ACYLTRANSFERASE"/>
    <property type="match status" value="1"/>
</dbReference>
<dbReference type="GO" id="GO:0005789">
    <property type="term" value="C:endoplasmic reticulum membrane"/>
    <property type="evidence" value="ECO:0007669"/>
    <property type="project" value="UniProtKB-SubCell"/>
</dbReference>
<evidence type="ECO:0000256" key="13">
    <source>
        <dbReference type="ARBA" id="ARBA00023315"/>
    </source>
</evidence>
<evidence type="ECO:0000256" key="3">
    <source>
        <dbReference type="ARBA" id="ARBA00009010"/>
    </source>
</evidence>
<evidence type="ECO:0000256" key="6">
    <source>
        <dbReference type="ARBA" id="ARBA00022679"/>
    </source>
</evidence>
<dbReference type="OrthoDB" id="10039049at2759"/>